<keyword evidence="8" id="KW-0067">ATP-binding</keyword>
<gene>
    <name evidence="14" type="primary">folK</name>
    <name evidence="14" type="ORF">K4H28_09925</name>
</gene>
<evidence type="ECO:0000256" key="9">
    <source>
        <dbReference type="ARBA" id="ARBA00022909"/>
    </source>
</evidence>
<evidence type="ECO:0000256" key="6">
    <source>
        <dbReference type="ARBA" id="ARBA00022741"/>
    </source>
</evidence>
<evidence type="ECO:0000256" key="10">
    <source>
        <dbReference type="ARBA" id="ARBA00029409"/>
    </source>
</evidence>
<keyword evidence="15" id="KW-1185">Reference proteome</keyword>
<comment type="pathway">
    <text evidence="1">Cofactor biosynthesis; tetrahydrofolate biosynthesis; 2-amino-4-hydroxy-6-hydroxymethyl-7,8-dihydropteridine diphosphate from 7,8-dihydroneopterin triphosphate: step 4/4.</text>
</comment>
<evidence type="ECO:0000256" key="3">
    <source>
        <dbReference type="ARBA" id="ARBA00013253"/>
    </source>
</evidence>
<keyword evidence="6" id="KW-0547">Nucleotide-binding</keyword>
<dbReference type="Pfam" id="PF01288">
    <property type="entry name" value="HPPK"/>
    <property type="match status" value="1"/>
</dbReference>
<dbReference type="EC" id="2.7.6.3" evidence="3"/>
<evidence type="ECO:0000313" key="14">
    <source>
        <dbReference type="EMBL" id="QZA76648.1"/>
    </source>
</evidence>
<keyword evidence="5 14" id="KW-0808">Transferase</keyword>
<protein>
    <recommendedName>
        <fullName evidence="4">2-amino-4-hydroxy-6-hydroxymethyldihydropteridine pyrophosphokinase</fullName>
        <ecNumber evidence="3">2.7.6.3</ecNumber>
    </recommendedName>
    <alternativeName>
        <fullName evidence="11">6-hydroxymethyl-7,8-dihydropterin pyrophosphokinase</fullName>
    </alternativeName>
    <alternativeName>
        <fullName evidence="12">7,8-dihydro-6-hydroxymethylpterin-pyrophosphokinase</fullName>
    </alternativeName>
</protein>
<dbReference type="PANTHER" id="PTHR43071">
    <property type="entry name" value="2-AMINO-4-HYDROXY-6-HYDROXYMETHYLDIHYDROPTERIDINE PYROPHOSPHOKINASE"/>
    <property type="match status" value="1"/>
</dbReference>
<dbReference type="InterPro" id="IPR000550">
    <property type="entry name" value="Hppk"/>
</dbReference>
<dbReference type="NCBIfam" id="TIGR01498">
    <property type="entry name" value="folK"/>
    <property type="match status" value="1"/>
</dbReference>
<accession>A0ABX8Z243</accession>
<evidence type="ECO:0000256" key="11">
    <source>
        <dbReference type="ARBA" id="ARBA00029766"/>
    </source>
</evidence>
<dbReference type="CDD" id="cd00483">
    <property type="entry name" value="HPPK"/>
    <property type="match status" value="1"/>
</dbReference>
<dbReference type="InterPro" id="IPR035907">
    <property type="entry name" value="Hppk_sf"/>
</dbReference>
<dbReference type="SUPFAM" id="SSF55083">
    <property type="entry name" value="6-hydroxymethyl-7,8-dihydropterin pyrophosphokinase, HPPK"/>
    <property type="match status" value="1"/>
</dbReference>
<evidence type="ECO:0000256" key="2">
    <source>
        <dbReference type="ARBA" id="ARBA00005810"/>
    </source>
</evidence>
<keyword evidence="9" id="KW-0289">Folate biosynthesis</keyword>
<dbReference type="Gene3D" id="3.30.70.560">
    <property type="entry name" value="7,8-Dihydro-6-hydroxymethylpterin-pyrophosphokinase HPPK"/>
    <property type="match status" value="1"/>
</dbReference>
<evidence type="ECO:0000256" key="7">
    <source>
        <dbReference type="ARBA" id="ARBA00022777"/>
    </source>
</evidence>
<dbReference type="GO" id="GO:0003848">
    <property type="term" value="F:2-amino-4-hydroxy-6-hydroxymethyldihydropteridine diphosphokinase activity"/>
    <property type="evidence" value="ECO:0007669"/>
    <property type="project" value="UniProtKB-EC"/>
</dbReference>
<dbReference type="PANTHER" id="PTHR43071:SF1">
    <property type="entry name" value="2-AMINO-4-HYDROXY-6-HYDROXYMETHYLDIHYDROPTERIDINE PYROPHOSPHOKINASE"/>
    <property type="match status" value="1"/>
</dbReference>
<feature type="domain" description="7,8-dihydro-6-hydroxymethylpterin-pyrophosphokinase" evidence="13">
    <location>
        <begin position="5"/>
        <end position="133"/>
    </location>
</feature>
<evidence type="ECO:0000256" key="5">
    <source>
        <dbReference type="ARBA" id="ARBA00022679"/>
    </source>
</evidence>
<comment type="similarity">
    <text evidence="2">Belongs to the HPPK family.</text>
</comment>
<dbReference type="RefSeq" id="WP_221005052.1">
    <property type="nucleotide sequence ID" value="NZ_CP081150.1"/>
</dbReference>
<evidence type="ECO:0000256" key="4">
    <source>
        <dbReference type="ARBA" id="ARBA00016218"/>
    </source>
</evidence>
<evidence type="ECO:0000256" key="12">
    <source>
        <dbReference type="ARBA" id="ARBA00033413"/>
    </source>
</evidence>
<dbReference type="EMBL" id="CP081150">
    <property type="protein sequence ID" value="QZA76648.1"/>
    <property type="molecule type" value="Genomic_DNA"/>
</dbReference>
<keyword evidence="7" id="KW-0418">Kinase</keyword>
<evidence type="ECO:0000256" key="8">
    <source>
        <dbReference type="ARBA" id="ARBA00022840"/>
    </source>
</evidence>
<dbReference type="Proteomes" id="UP000825679">
    <property type="component" value="Chromosome"/>
</dbReference>
<reference evidence="14 15" key="1">
    <citation type="submission" date="2021-08" db="EMBL/GenBank/DDBJ databases">
        <title>complete genome sequencing of Deefgea sp. D25.</title>
        <authorList>
            <person name="Bae J.-W."/>
            <person name="Gim D.-H."/>
        </authorList>
    </citation>
    <scope>NUCLEOTIDE SEQUENCE [LARGE SCALE GENOMIC DNA]</scope>
    <source>
        <strain evidence="14 15">D25</strain>
    </source>
</reference>
<organism evidence="14 15">
    <name type="scientific">Deefgea tanakiae</name>
    <dbReference type="NCBI Taxonomy" id="2865840"/>
    <lineage>
        <taxon>Bacteria</taxon>
        <taxon>Pseudomonadati</taxon>
        <taxon>Pseudomonadota</taxon>
        <taxon>Betaproteobacteria</taxon>
        <taxon>Neisseriales</taxon>
        <taxon>Chitinibacteraceae</taxon>
        <taxon>Deefgea</taxon>
    </lineage>
</organism>
<comment type="function">
    <text evidence="10">Catalyzes the transfer of pyrophosphate from adenosine triphosphate (ATP) to 6-hydroxymethyl-7,8-dihydropterin, an enzymatic step in folate biosynthesis pathway.</text>
</comment>
<evidence type="ECO:0000313" key="15">
    <source>
        <dbReference type="Proteomes" id="UP000825679"/>
    </source>
</evidence>
<name>A0ABX8Z243_9NEIS</name>
<evidence type="ECO:0000256" key="1">
    <source>
        <dbReference type="ARBA" id="ARBA00005051"/>
    </source>
</evidence>
<proteinExistence type="inferred from homology"/>
<evidence type="ECO:0000259" key="13">
    <source>
        <dbReference type="Pfam" id="PF01288"/>
    </source>
</evidence>
<sequence length="166" mass="17850">MTHIFVALGANLGDPAAQLQQAIAALAAWPTMTLLQSSSFYASAPVGYTDQPDFVNAVCELETELSALEVLAALLSIEAENGRERNFKNSPRTLDLDLILYGNEQIDVPDLTVPHPRMHERAFVLQPLLEIAPQAQIPGLGAAQDYLAAVAAQTLTRIPEKSLTSA</sequence>